<name>A0A540NEB3_MALBA</name>
<dbReference type="PANTHER" id="PTHR33476:SF4">
    <property type="entry name" value="POLAR LOCALIZATION DURING ASYMMETRIC DIVISION AND PROTEIN"/>
    <property type="match status" value="1"/>
</dbReference>
<dbReference type="AlphaFoldDB" id="A0A540NEB3"/>
<accession>A0A540NEB3</accession>
<sequence>MYVMSAGKAEINKLNTAMDETARFVQELQSELHKRKSPHTLQVSGSANEANTNHRITSNKLSQPELNNPSTEDRGAIHMQMSSFTVSEDAGCASSVLTEEQDPHSEVMDMDQLEAELESELQKLPWCATDTLRIG</sequence>
<reference evidence="2 3" key="1">
    <citation type="journal article" date="2019" name="G3 (Bethesda)">
        <title>Sequencing of a Wild Apple (Malus baccata) Genome Unravels the Differences Between Cultivated and Wild Apple Species Regarding Disease Resistance and Cold Tolerance.</title>
        <authorList>
            <person name="Chen X."/>
        </authorList>
    </citation>
    <scope>NUCLEOTIDE SEQUENCE [LARGE SCALE GENOMIC DNA]</scope>
    <source>
        <strain evidence="3">cv. Shandingzi</strain>
        <tissue evidence="2">Leaves</tissue>
    </source>
</reference>
<evidence type="ECO:0000313" key="3">
    <source>
        <dbReference type="Proteomes" id="UP000315295"/>
    </source>
</evidence>
<feature type="region of interest" description="Disordered" evidence="1">
    <location>
        <begin position="32"/>
        <end position="73"/>
    </location>
</feature>
<dbReference type="InterPro" id="IPR040348">
    <property type="entry name" value="POLAR-like"/>
</dbReference>
<dbReference type="STRING" id="106549.A0A540NEB3"/>
<keyword evidence="3" id="KW-1185">Reference proteome</keyword>
<organism evidence="2 3">
    <name type="scientific">Malus baccata</name>
    <name type="common">Siberian crab apple</name>
    <name type="synonym">Pyrus baccata</name>
    <dbReference type="NCBI Taxonomy" id="106549"/>
    <lineage>
        <taxon>Eukaryota</taxon>
        <taxon>Viridiplantae</taxon>
        <taxon>Streptophyta</taxon>
        <taxon>Embryophyta</taxon>
        <taxon>Tracheophyta</taxon>
        <taxon>Spermatophyta</taxon>
        <taxon>Magnoliopsida</taxon>
        <taxon>eudicotyledons</taxon>
        <taxon>Gunneridae</taxon>
        <taxon>Pentapetalae</taxon>
        <taxon>rosids</taxon>
        <taxon>fabids</taxon>
        <taxon>Rosales</taxon>
        <taxon>Rosaceae</taxon>
        <taxon>Amygdaloideae</taxon>
        <taxon>Maleae</taxon>
        <taxon>Malus</taxon>
    </lineage>
</organism>
<evidence type="ECO:0000256" key="1">
    <source>
        <dbReference type="SAM" id="MobiDB-lite"/>
    </source>
</evidence>
<dbReference type="EMBL" id="VIEB01000058">
    <property type="protein sequence ID" value="TQE09384.1"/>
    <property type="molecule type" value="Genomic_DNA"/>
</dbReference>
<comment type="caution">
    <text evidence="2">The sequence shown here is derived from an EMBL/GenBank/DDBJ whole genome shotgun (WGS) entry which is preliminary data.</text>
</comment>
<evidence type="ECO:0000313" key="2">
    <source>
        <dbReference type="EMBL" id="TQE09384.1"/>
    </source>
</evidence>
<dbReference type="PANTHER" id="PTHR33476">
    <property type="entry name" value="EMB|CAB62613.1"/>
    <property type="match status" value="1"/>
</dbReference>
<feature type="compositionally biased region" description="Polar residues" evidence="1">
    <location>
        <begin position="39"/>
        <end position="70"/>
    </location>
</feature>
<protein>
    <submittedName>
        <fullName evidence="2">Uncharacterized protein</fullName>
    </submittedName>
</protein>
<dbReference type="GO" id="GO:0008356">
    <property type="term" value="P:asymmetric cell division"/>
    <property type="evidence" value="ECO:0007669"/>
    <property type="project" value="InterPro"/>
</dbReference>
<gene>
    <name evidence="2" type="ORF">C1H46_005021</name>
</gene>
<dbReference type="Proteomes" id="UP000315295">
    <property type="component" value="Unassembled WGS sequence"/>
</dbReference>
<proteinExistence type="predicted"/>